<protein>
    <submittedName>
        <fullName evidence="2">Calcineurin-like phosphoesterase family protein</fullName>
    </submittedName>
</protein>
<dbReference type="SUPFAM" id="SSF56300">
    <property type="entry name" value="Metallo-dependent phosphatases"/>
    <property type="match status" value="1"/>
</dbReference>
<evidence type="ECO:0000313" key="3">
    <source>
        <dbReference type="Proteomes" id="UP000256869"/>
    </source>
</evidence>
<evidence type="ECO:0000313" key="2">
    <source>
        <dbReference type="EMBL" id="RED55695.1"/>
    </source>
</evidence>
<dbReference type="Proteomes" id="UP000256869">
    <property type="component" value="Unassembled WGS sequence"/>
</dbReference>
<gene>
    <name evidence="2" type="ORF">DFP95_11621</name>
</gene>
<feature type="domain" description="Calcineurin-like phosphoesterase" evidence="1">
    <location>
        <begin position="39"/>
        <end position="174"/>
    </location>
</feature>
<dbReference type="Gene3D" id="3.60.21.10">
    <property type="match status" value="1"/>
</dbReference>
<dbReference type="AlphaFoldDB" id="A0A3D9I226"/>
<organism evidence="2 3">
    <name type="scientific">Cohnella lupini</name>
    <dbReference type="NCBI Taxonomy" id="1294267"/>
    <lineage>
        <taxon>Bacteria</taxon>
        <taxon>Bacillati</taxon>
        <taxon>Bacillota</taxon>
        <taxon>Bacilli</taxon>
        <taxon>Bacillales</taxon>
        <taxon>Paenibacillaceae</taxon>
        <taxon>Cohnella</taxon>
    </lineage>
</organism>
<dbReference type="OrthoDB" id="2643643at2"/>
<dbReference type="Pfam" id="PF00149">
    <property type="entry name" value="Metallophos"/>
    <property type="match status" value="1"/>
</dbReference>
<proteinExistence type="predicted"/>
<reference evidence="2 3" key="1">
    <citation type="submission" date="2018-07" db="EMBL/GenBank/DDBJ databases">
        <title>Genomic Encyclopedia of Type Strains, Phase III (KMG-III): the genomes of soil and plant-associated and newly described type strains.</title>
        <authorList>
            <person name="Whitman W."/>
        </authorList>
    </citation>
    <scope>NUCLEOTIDE SEQUENCE [LARGE SCALE GENOMIC DNA]</scope>
    <source>
        <strain evidence="2 3">CECT 8236</strain>
    </source>
</reference>
<evidence type="ECO:0000259" key="1">
    <source>
        <dbReference type="Pfam" id="PF00149"/>
    </source>
</evidence>
<comment type="caution">
    <text evidence="2">The sequence shown here is derived from an EMBL/GenBank/DDBJ whole genome shotgun (WGS) entry which is preliminary data.</text>
</comment>
<accession>A0A3D9I226</accession>
<dbReference type="InterPro" id="IPR029052">
    <property type="entry name" value="Metallo-depent_PP-like"/>
</dbReference>
<dbReference type="EMBL" id="QRDY01000016">
    <property type="protein sequence ID" value="RED55695.1"/>
    <property type="molecule type" value="Genomic_DNA"/>
</dbReference>
<dbReference type="GO" id="GO:0016787">
    <property type="term" value="F:hydrolase activity"/>
    <property type="evidence" value="ECO:0007669"/>
    <property type="project" value="InterPro"/>
</dbReference>
<sequence>MLRRGDFSLKLKKLSRPYRKIGTIPQSKRVFRTATQIVNFAIIGDSHVGYQNGLSIFRNLLPQAVKSGNKKFVIFGGDNKHGSTGTQADVDYKAFKDTATAILKPKGIPFKASIGNWEDNTRAQFKKYLGNVLGQMNFPGTQGKVKYVWLDNASGKFSYASISLLKTLDPNYYYIIDCHWPLRVSGITIDPTHIVSQQETDNFFRAIPSAVRNKVLGIFTHHAHAFYEKLSNVYPGFTKTKFYVCGCSGAYQCKCGASSCVRGYYEASLAIQNNRVDLTVSTHRS</sequence>
<name>A0A3D9I226_9BACL</name>
<dbReference type="InterPro" id="IPR004843">
    <property type="entry name" value="Calcineurin-like_PHP"/>
</dbReference>
<keyword evidence="3" id="KW-1185">Reference proteome</keyword>